<feature type="domain" description="N-acetyltransferase" evidence="3">
    <location>
        <begin position="4"/>
        <end position="154"/>
    </location>
</feature>
<dbReference type="CDD" id="cd04301">
    <property type="entry name" value="NAT_SF"/>
    <property type="match status" value="1"/>
</dbReference>
<keyword evidence="1 4" id="KW-0808">Transferase</keyword>
<accession>A0A0H5C9I4</accession>
<dbReference type="GeneID" id="30992338"/>
<dbReference type="EMBL" id="CDQK01000007">
    <property type="protein sequence ID" value="CEP25081.1"/>
    <property type="molecule type" value="Genomic_DNA"/>
</dbReference>
<dbReference type="AlphaFoldDB" id="A0A0H5C9I4"/>
<name>A0A0H5C9I4_CYBJN</name>
<dbReference type="PROSITE" id="PS51186">
    <property type="entry name" value="GNAT"/>
    <property type="match status" value="1"/>
</dbReference>
<organism evidence="4 6">
    <name type="scientific">Cyberlindnera jadinii (strain ATCC 18201 / CBS 1600 / BCRC 20928 / JCM 3617 / NBRC 0987 / NRRL Y-1542)</name>
    <name type="common">Torula yeast</name>
    <name type="synonym">Candida utilis</name>
    <dbReference type="NCBI Taxonomy" id="983966"/>
    <lineage>
        <taxon>Eukaryota</taxon>
        <taxon>Fungi</taxon>
        <taxon>Dikarya</taxon>
        <taxon>Ascomycota</taxon>
        <taxon>Saccharomycotina</taxon>
        <taxon>Saccharomycetes</taxon>
        <taxon>Phaffomycetales</taxon>
        <taxon>Phaffomycetaceae</taxon>
        <taxon>Cyberlindnera</taxon>
    </lineage>
</organism>
<dbReference type="OrthoDB" id="47374at2759"/>
<sequence length="154" mass="17676">MSSIELDDITVNNQHVLKVINTNVLPTVYPEEFYKGSLNGFSKFAYYGEVPVGAIKAKLIVPQHHKVPTSVYIESLAVLEPYRHKGIGKKLVEYAIEQAKTSYVHELTLHVWVKQPEVKQWYERLGFEEKEVIPGYYSQQKLDQPDAILMSLKV</sequence>
<reference evidence="5 7" key="3">
    <citation type="journal article" date="2016" name="Proc. Natl. Acad. Sci. U.S.A.">
        <title>Comparative genomics of biotechnologically important yeasts.</title>
        <authorList>
            <person name="Riley R."/>
            <person name="Haridas S."/>
            <person name="Wolfe K.H."/>
            <person name="Lopes M.R."/>
            <person name="Hittinger C.T."/>
            <person name="Goeker M."/>
            <person name="Salamov A.A."/>
            <person name="Wisecaver J.H."/>
            <person name="Long T.M."/>
            <person name="Calvey C.H."/>
            <person name="Aerts A.L."/>
            <person name="Barry K.W."/>
            <person name="Choi C."/>
            <person name="Clum A."/>
            <person name="Coughlan A.Y."/>
            <person name="Deshpande S."/>
            <person name="Douglass A.P."/>
            <person name="Hanson S.J."/>
            <person name="Klenk H.-P."/>
            <person name="LaButti K.M."/>
            <person name="Lapidus A."/>
            <person name="Lindquist E.A."/>
            <person name="Lipzen A.M."/>
            <person name="Meier-Kolthoff J.P."/>
            <person name="Ohm R.A."/>
            <person name="Otillar R.P."/>
            <person name="Pangilinan J.L."/>
            <person name="Peng Y."/>
            <person name="Rokas A."/>
            <person name="Rosa C.A."/>
            <person name="Scheuner C."/>
            <person name="Sibirny A.A."/>
            <person name="Slot J.C."/>
            <person name="Stielow J.B."/>
            <person name="Sun H."/>
            <person name="Kurtzman C.P."/>
            <person name="Blackwell M."/>
            <person name="Grigoriev I.V."/>
            <person name="Jeffries T.W."/>
        </authorList>
    </citation>
    <scope>NUCLEOTIDE SEQUENCE [LARGE SCALE GENOMIC DNA]</scope>
    <source>
        <strain evidence="7">ATCC 18201 / CBS 1600 / BCRC 20928 / JCM 3617 / NBRC 0987 / NRRL Y-1542</strain>
        <strain evidence="5">NRRL Y-1542</strain>
    </source>
</reference>
<dbReference type="OMA" id="EYAGAIC"/>
<dbReference type="PANTHER" id="PTHR42919">
    <property type="entry name" value="N-ALPHA-ACETYLTRANSFERASE"/>
    <property type="match status" value="1"/>
</dbReference>
<evidence type="ECO:0000313" key="7">
    <source>
        <dbReference type="Proteomes" id="UP000094389"/>
    </source>
</evidence>
<dbReference type="GO" id="GO:0031415">
    <property type="term" value="C:NatA complex"/>
    <property type="evidence" value="ECO:0007669"/>
    <property type="project" value="TreeGrafter"/>
</dbReference>
<evidence type="ECO:0000313" key="4">
    <source>
        <dbReference type="EMBL" id="CEP25081.1"/>
    </source>
</evidence>
<dbReference type="InterPro" id="IPR051556">
    <property type="entry name" value="N-term/lysine_N-AcTrnsfr"/>
</dbReference>
<gene>
    <name evidence="4" type="primary">NAT5</name>
    <name evidence="4" type="ORF">BN1211_6073</name>
    <name evidence="5" type="ORF">CYBJADRAFT_80030</name>
</gene>
<evidence type="ECO:0000256" key="2">
    <source>
        <dbReference type="ARBA" id="ARBA00023315"/>
    </source>
</evidence>
<dbReference type="SUPFAM" id="SSF55729">
    <property type="entry name" value="Acyl-CoA N-acyltransferases (Nat)"/>
    <property type="match status" value="1"/>
</dbReference>
<reference evidence="6" key="2">
    <citation type="journal article" date="2015" name="J. Biotechnol.">
        <title>The structure of the Cyberlindnera jadinii genome and its relation to Candida utilis analyzed by the occurrence of single nucleotide polymorphisms.</title>
        <authorList>
            <person name="Rupp O."/>
            <person name="Brinkrolf K."/>
            <person name="Buerth C."/>
            <person name="Kunigo M."/>
            <person name="Schneider J."/>
            <person name="Jaenicke S."/>
            <person name="Goesmann A."/>
            <person name="Puehler A."/>
            <person name="Jaeger K.-E."/>
            <person name="Ernst J.F."/>
        </authorList>
    </citation>
    <scope>NUCLEOTIDE SEQUENCE [LARGE SCALE GENOMIC DNA]</scope>
    <source>
        <strain evidence="6">ATCC 18201 / CBS 1600 / BCRC 20928 / JCM 3617 / NBRC 0987 / NRRL Y-1542</strain>
    </source>
</reference>
<dbReference type="Gene3D" id="3.40.630.30">
    <property type="match status" value="1"/>
</dbReference>
<dbReference type="RefSeq" id="XP_020070928.1">
    <property type="nucleotide sequence ID" value="XM_020217942.1"/>
</dbReference>
<accession>A0A1E4S301</accession>
<proteinExistence type="predicted"/>
<evidence type="ECO:0000313" key="5">
    <source>
        <dbReference type="EMBL" id="ODV73889.1"/>
    </source>
</evidence>
<dbReference type="InterPro" id="IPR000182">
    <property type="entry name" value="GNAT_dom"/>
</dbReference>
<dbReference type="STRING" id="983966.A0A0H5C9I4"/>
<dbReference type="Pfam" id="PF00583">
    <property type="entry name" value="Acetyltransf_1"/>
    <property type="match status" value="1"/>
</dbReference>
<dbReference type="Proteomes" id="UP000038830">
    <property type="component" value="Unassembled WGS sequence"/>
</dbReference>
<dbReference type="EMBL" id="KV453929">
    <property type="protein sequence ID" value="ODV73889.1"/>
    <property type="molecule type" value="Genomic_DNA"/>
</dbReference>
<evidence type="ECO:0000256" key="1">
    <source>
        <dbReference type="ARBA" id="ARBA00022679"/>
    </source>
</evidence>
<dbReference type="GO" id="GO:0007064">
    <property type="term" value="P:mitotic sister chromatid cohesion"/>
    <property type="evidence" value="ECO:0007669"/>
    <property type="project" value="TreeGrafter"/>
</dbReference>
<keyword evidence="2 4" id="KW-0012">Acyltransferase</keyword>
<dbReference type="Proteomes" id="UP000094389">
    <property type="component" value="Unassembled WGS sequence"/>
</dbReference>
<evidence type="ECO:0000313" key="6">
    <source>
        <dbReference type="Proteomes" id="UP000038830"/>
    </source>
</evidence>
<dbReference type="GO" id="GO:0016747">
    <property type="term" value="F:acyltransferase activity, transferring groups other than amino-acyl groups"/>
    <property type="evidence" value="ECO:0007669"/>
    <property type="project" value="InterPro"/>
</dbReference>
<dbReference type="InterPro" id="IPR016181">
    <property type="entry name" value="Acyl_CoA_acyltransferase"/>
</dbReference>
<dbReference type="EC" id="2.3.1.-" evidence="4"/>
<protein>
    <submittedName>
        <fullName evidence="5">Acyl-CoA N-acyltransferase</fullName>
    </submittedName>
    <submittedName>
        <fullName evidence="4">NAT5 protein</fullName>
        <ecNumber evidence="4">2.3.1.-</ecNumber>
    </submittedName>
</protein>
<reference evidence="4" key="1">
    <citation type="submission" date="2014-12" db="EMBL/GenBank/DDBJ databases">
        <authorList>
            <person name="Jaenicke S."/>
        </authorList>
    </citation>
    <scope>NUCLEOTIDE SEQUENCE [LARGE SCALE GENOMIC DNA]</scope>
    <source>
        <strain evidence="4">CBS1600</strain>
    </source>
</reference>
<dbReference type="PANTHER" id="PTHR42919:SF8">
    <property type="entry name" value="N-ALPHA-ACETYLTRANSFERASE 50"/>
    <property type="match status" value="1"/>
</dbReference>
<keyword evidence="7" id="KW-1185">Reference proteome</keyword>
<evidence type="ECO:0000259" key="3">
    <source>
        <dbReference type="PROSITE" id="PS51186"/>
    </source>
</evidence>